<dbReference type="EMBL" id="JBANRG010000005">
    <property type="protein sequence ID" value="KAK7466089.1"/>
    <property type="molecule type" value="Genomic_DNA"/>
</dbReference>
<organism evidence="7 8">
    <name type="scientific">Marasmiellus scandens</name>
    <dbReference type="NCBI Taxonomy" id="2682957"/>
    <lineage>
        <taxon>Eukaryota</taxon>
        <taxon>Fungi</taxon>
        <taxon>Dikarya</taxon>
        <taxon>Basidiomycota</taxon>
        <taxon>Agaricomycotina</taxon>
        <taxon>Agaricomycetes</taxon>
        <taxon>Agaricomycetidae</taxon>
        <taxon>Agaricales</taxon>
        <taxon>Marasmiineae</taxon>
        <taxon>Omphalotaceae</taxon>
        <taxon>Marasmiellus</taxon>
    </lineage>
</organism>
<evidence type="ECO:0000313" key="7">
    <source>
        <dbReference type="EMBL" id="KAK7466089.1"/>
    </source>
</evidence>
<evidence type="ECO:0000256" key="1">
    <source>
        <dbReference type="ARBA" id="ARBA00022723"/>
    </source>
</evidence>
<keyword evidence="8" id="KW-1185">Reference proteome</keyword>
<feature type="compositionally biased region" description="Basic and acidic residues" evidence="5">
    <location>
        <begin position="591"/>
        <end position="610"/>
    </location>
</feature>
<accession>A0ABR1JSV5</accession>
<dbReference type="Gene3D" id="6.10.140.2220">
    <property type="match status" value="1"/>
</dbReference>
<dbReference type="SUPFAM" id="SSF144232">
    <property type="entry name" value="HIT/MYND zinc finger-like"/>
    <property type="match status" value="1"/>
</dbReference>
<feature type="domain" description="MYND-type" evidence="6">
    <location>
        <begin position="423"/>
        <end position="463"/>
    </location>
</feature>
<comment type="caution">
    <text evidence="7">The sequence shown here is derived from an EMBL/GenBank/DDBJ whole genome shotgun (WGS) entry which is preliminary data.</text>
</comment>
<reference evidence="7 8" key="1">
    <citation type="submission" date="2024-01" db="EMBL/GenBank/DDBJ databases">
        <title>A draft genome for the cacao thread blight pathogen Marasmiellus scandens.</title>
        <authorList>
            <person name="Baruah I.K."/>
            <person name="Leung J."/>
            <person name="Bukari Y."/>
            <person name="Amoako-Attah I."/>
            <person name="Meinhardt L.W."/>
            <person name="Bailey B.A."/>
            <person name="Cohen S.P."/>
        </authorList>
    </citation>
    <scope>NUCLEOTIDE SEQUENCE [LARGE SCALE GENOMIC DNA]</scope>
    <source>
        <strain evidence="7 8">GH-19</strain>
    </source>
</reference>
<keyword evidence="2 4" id="KW-0863">Zinc-finger</keyword>
<keyword evidence="1" id="KW-0479">Metal-binding</keyword>
<evidence type="ECO:0000313" key="8">
    <source>
        <dbReference type="Proteomes" id="UP001498398"/>
    </source>
</evidence>
<name>A0ABR1JSV5_9AGAR</name>
<evidence type="ECO:0000256" key="4">
    <source>
        <dbReference type="PROSITE-ProRule" id="PRU00134"/>
    </source>
</evidence>
<keyword evidence="3" id="KW-0862">Zinc</keyword>
<evidence type="ECO:0000256" key="3">
    <source>
        <dbReference type="ARBA" id="ARBA00022833"/>
    </source>
</evidence>
<dbReference type="Proteomes" id="UP001498398">
    <property type="component" value="Unassembled WGS sequence"/>
</dbReference>
<evidence type="ECO:0000256" key="2">
    <source>
        <dbReference type="ARBA" id="ARBA00022771"/>
    </source>
</evidence>
<dbReference type="InterPro" id="IPR013087">
    <property type="entry name" value="Znf_C2H2_type"/>
</dbReference>
<evidence type="ECO:0000256" key="5">
    <source>
        <dbReference type="SAM" id="MobiDB-lite"/>
    </source>
</evidence>
<evidence type="ECO:0000259" key="6">
    <source>
        <dbReference type="PROSITE" id="PS50865"/>
    </source>
</evidence>
<dbReference type="PROSITE" id="PS50865">
    <property type="entry name" value="ZF_MYND_2"/>
    <property type="match status" value="1"/>
</dbReference>
<feature type="region of interest" description="Disordered" evidence="5">
    <location>
        <begin position="589"/>
        <end position="617"/>
    </location>
</feature>
<sequence>MESSTETELLGLEELALRAAAEVTSTKAVYRLLKPTPPRLIDSSRPSEHVIRVVTALCALMHYIYWSSEHTHTIDEVSSHWSTLIWPWVSSLQRSFILDREPTTPVGLELQDKILLVVPMIMRFPSHYHDLPTAQLKKLYGRIVDGSPEMVPSTVHTWLYCLQNEHPALGLHSRALRTLEWAQIGDEYVLDGTLPRICSNIPNCMESLLDFIACEAPKRHRARLDALDSALFVISKLNDENEDFFNSFILHRGIRCLATVLEYLSSPRHLYKLGPDHVEHWETSLRCVRTSLKLIIDTINQRGQLAVVQALEGRLLLSMVNSTIIIGYDTDESAPCVISLSHIYGRLLESIKPSLLYHTVWNAFMRSFKQITLQREAYSTFLSMRASDDNDVSSRWKELVAHVASIKKARREYREDSLSVCSNPDCSSNSGQLWKCSRCLTAMYCSKACQRHDRGHHNHREKCESAHSLAKQTGLPPAMTALDDSFFDWLAAREIHERSPELRKRFEKIVKPVVILDFTKDFPVKLKVFSFAECCSDKFSHTHKHPMDDGLLERVSQEIESGYTFVVLTTFPGPRGYMTMIQGSSHLCSRAHHEDGEQESFTERRDEEVRNGTSRSS</sequence>
<dbReference type="InterPro" id="IPR002893">
    <property type="entry name" value="Znf_MYND"/>
</dbReference>
<dbReference type="Pfam" id="PF01753">
    <property type="entry name" value="zf-MYND"/>
    <property type="match status" value="1"/>
</dbReference>
<proteinExistence type="predicted"/>
<protein>
    <recommendedName>
        <fullName evidence="6">MYND-type domain-containing protein</fullName>
    </recommendedName>
</protein>
<gene>
    <name evidence="7" type="ORF">VKT23_004814</name>
</gene>
<dbReference type="PROSITE" id="PS00028">
    <property type="entry name" value="ZINC_FINGER_C2H2_1"/>
    <property type="match status" value="1"/>
</dbReference>